<dbReference type="OrthoDB" id="4640418at2"/>
<evidence type="ECO:0000313" key="2">
    <source>
        <dbReference type="Proteomes" id="UP000467006"/>
    </source>
</evidence>
<evidence type="ECO:0000313" key="1">
    <source>
        <dbReference type="EMBL" id="BBX18018.1"/>
    </source>
</evidence>
<organism evidence="1 2">
    <name type="scientific">Mycolicibacterium duvalii</name>
    <dbReference type="NCBI Taxonomy" id="39688"/>
    <lineage>
        <taxon>Bacteria</taxon>
        <taxon>Bacillati</taxon>
        <taxon>Actinomycetota</taxon>
        <taxon>Actinomycetes</taxon>
        <taxon>Mycobacteriales</taxon>
        <taxon>Mycobacteriaceae</taxon>
        <taxon>Mycolicibacterium</taxon>
    </lineage>
</organism>
<dbReference type="AlphaFoldDB" id="A0A7I7K388"/>
<accession>A0A7I7K388</accession>
<dbReference type="RefSeq" id="WP_098003828.1">
    <property type="nucleotide sequence ID" value="NZ_AP022563.1"/>
</dbReference>
<name>A0A7I7K388_9MYCO</name>
<dbReference type="KEGG" id="mdu:MDUV_28780"/>
<gene>
    <name evidence="1" type="ORF">MDUV_28780</name>
</gene>
<dbReference type="Proteomes" id="UP000467006">
    <property type="component" value="Chromosome"/>
</dbReference>
<keyword evidence="2" id="KW-1185">Reference proteome</keyword>
<dbReference type="EMBL" id="AP022563">
    <property type="protein sequence ID" value="BBX18018.1"/>
    <property type="molecule type" value="Genomic_DNA"/>
</dbReference>
<reference evidence="1 2" key="1">
    <citation type="journal article" date="2019" name="Emerg. Microbes Infect.">
        <title>Comprehensive subspecies identification of 175 nontuberculous mycobacteria species based on 7547 genomic profiles.</title>
        <authorList>
            <person name="Matsumoto Y."/>
            <person name="Kinjo T."/>
            <person name="Motooka D."/>
            <person name="Nabeya D."/>
            <person name="Jung N."/>
            <person name="Uechi K."/>
            <person name="Horii T."/>
            <person name="Iida T."/>
            <person name="Fujita J."/>
            <person name="Nakamura S."/>
        </authorList>
    </citation>
    <scope>NUCLEOTIDE SEQUENCE [LARGE SCALE GENOMIC DNA]</scope>
    <source>
        <strain evidence="1 2">JCM 6396</strain>
    </source>
</reference>
<sequence>MAELNAIRIGKKLGMGSVIALAAFGTVAALGVASAHADEIRPTPGVQSGQADSIGIIKGDATYGDVRGADIGEVHAHGDVRDSMIAVPGRTKGKKWRYGTWGMPNSFR</sequence>
<protein>
    <submittedName>
        <fullName evidence="1">Uncharacterized protein</fullName>
    </submittedName>
</protein>
<proteinExistence type="predicted"/>